<evidence type="ECO:0000256" key="1">
    <source>
        <dbReference type="SAM" id="MobiDB-lite"/>
    </source>
</evidence>
<feature type="region of interest" description="Disordered" evidence="1">
    <location>
        <begin position="1"/>
        <end position="25"/>
    </location>
</feature>
<evidence type="ECO:0000313" key="2">
    <source>
        <dbReference type="EMBL" id="OIJ62784.1"/>
    </source>
</evidence>
<sequence length="355" mass="37871">MQRNAVQAFHQAGWPTESDGFPEGGQWSAYAGPVWSLLSRPGTGDTDAHPDDADHHDLTITPAFTFIAPPISINTGEAMVLEASGDTPPQELVSQVSAAVARARESEIAKLVNDAQCAICGDSYPARYLLAPTAAQELTVCPSCAFDGDLFGGYNPVRLAYDIDHLCFEELAMPAGWAAVAALLACAGGTAFAERLSDAGVLAAPGAHWSDLSQLWIWLPPHARPAALDGLGAGAGLARVVESVEAAHPDLRERFRAQLAEELEQEPGEDSRDYLVEQLWPAVIAYAVALATQEQERPGHRPPWHVLSDSFEPGTLAGHFRQIGSSLDAHDLGVCFTLEVGLQVVAEALGWDTQH</sequence>
<reference evidence="2" key="1">
    <citation type="submission" date="2016-10" db="EMBL/GenBank/DDBJ databases">
        <title>Genome sequence of Streptomyces mangrovisoli MUSC 149.</title>
        <authorList>
            <person name="Lee L.-H."/>
            <person name="Ser H.-L."/>
        </authorList>
    </citation>
    <scope>NUCLEOTIDE SEQUENCE [LARGE SCALE GENOMIC DNA]</scope>
    <source>
        <strain evidence="2">MUSC 149</strain>
    </source>
</reference>
<protein>
    <submittedName>
        <fullName evidence="2">Uncharacterized protein</fullName>
    </submittedName>
</protein>
<accession>A0A1J4NKK3</accession>
<dbReference type="EMBL" id="LAVA02000136">
    <property type="protein sequence ID" value="OIJ62784.1"/>
    <property type="molecule type" value="Genomic_DNA"/>
</dbReference>
<dbReference type="AlphaFoldDB" id="A0A1J4NKK3"/>
<comment type="caution">
    <text evidence="2">The sequence shown here is derived from an EMBL/GenBank/DDBJ whole genome shotgun (WGS) entry which is preliminary data.</text>
</comment>
<gene>
    <name evidence="2" type="ORF">WN71_037610</name>
</gene>
<evidence type="ECO:0000313" key="3">
    <source>
        <dbReference type="Proteomes" id="UP000034196"/>
    </source>
</evidence>
<keyword evidence="3" id="KW-1185">Reference proteome</keyword>
<proteinExistence type="predicted"/>
<name>A0A1J4NKK3_9ACTN</name>
<organism evidence="2 3">
    <name type="scientific">Streptomyces mangrovisoli</name>
    <dbReference type="NCBI Taxonomy" id="1428628"/>
    <lineage>
        <taxon>Bacteria</taxon>
        <taxon>Bacillati</taxon>
        <taxon>Actinomycetota</taxon>
        <taxon>Actinomycetes</taxon>
        <taxon>Kitasatosporales</taxon>
        <taxon>Streptomycetaceae</taxon>
        <taxon>Streptomyces</taxon>
    </lineage>
</organism>
<dbReference type="Proteomes" id="UP000034196">
    <property type="component" value="Unassembled WGS sequence"/>
</dbReference>